<dbReference type="InterPro" id="IPR016024">
    <property type="entry name" value="ARM-type_fold"/>
</dbReference>
<keyword evidence="3" id="KW-1185">Reference proteome</keyword>
<reference evidence="2 3" key="1">
    <citation type="submission" date="2014-03" db="EMBL/GenBank/DDBJ databases">
        <title>The genome of Kluyveromyces dobzhanskii.</title>
        <authorList>
            <person name="Nystedt B."/>
            <person name="Astrom S."/>
        </authorList>
    </citation>
    <scope>NUCLEOTIDE SEQUENCE [LARGE SCALE GENOMIC DNA]</scope>
    <source>
        <strain evidence="2 3">CBS 2104</strain>
    </source>
</reference>
<dbReference type="InterPro" id="IPR011989">
    <property type="entry name" value="ARM-like"/>
</dbReference>
<dbReference type="Pfam" id="PF08569">
    <property type="entry name" value="Mo25"/>
    <property type="match status" value="1"/>
</dbReference>
<accession>A0A0A8KZG0</accession>
<dbReference type="OrthoDB" id="609103at2759"/>
<proteinExistence type="inferred from homology"/>
<organism evidence="2 3">
    <name type="scientific">Kluyveromyces dobzhanskii CBS 2104</name>
    <dbReference type="NCBI Taxonomy" id="1427455"/>
    <lineage>
        <taxon>Eukaryota</taxon>
        <taxon>Fungi</taxon>
        <taxon>Dikarya</taxon>
        <taxon>Ascomycota</taxon>
        <taxon>Saccharomycotina</taxon>
        <taxon>Saccharomycetes</taxon>
        <taxon>Saccharomycetales</taxon>
        <taxon>Saccharomycetaceae</taxon>
        <taxon>Kluyveromyces</taxon>
    </lineage>
</organism>
<comment type="caution">
    <text evidence="2">The sequence shown here is derived from an EMBL/GenBank/DDBJ whole genome shotgun (WGS) entry which is preliminary data.</text>
</comment>
<comment type="similarity">
    <text evidence="1">Belongs to the Mo25 family.</text>
</comment>
<dbReference type="Gene3D" id="1.25.10.10">
    <property type="entry name" value="Leucine-rich Repeat Variant"/>
    <property type="match status" value="1"/>
</dbReference>
<dbReference type="InterPro" id="IPR013878">
    <property type="entry name" value="Mo25"/>
</dbReference>
<dbReference type="PANTHER" id="PTHR10182">
    <property type="entry name" value="CALCIUM-BINDING PROTEIN 39-RELATED"/>
    <property type="match status" value="1"/>
</dbReference>
<protein>
    <submittedName>
        <fullName evidence="2">WGS project CCBQ000000000 data, contig 00016</fullName>
    </submittedName>
</protein>
<dbReference type="SUPFAM" id="SSF48371">
    <property type="entry name" value="ARM repeat"/>
    <property type="match status" value="1"/>
</dbReference>
<evidence type="ECO:0000313" key="3">
    <source>
        <dbReference type="Proteomes" id="UP000031516"/>
    </source>
</evidence>
<gene>
    <name evidence="2" type="ORF">KLDO_g455</name>
</gene>
<dbReference type="PANTHER" id="PTHR10182:SF3">
    <property type="entry name" value="PROTEIN MO25"/>
    <property type="match status" value="1"/>
</dbReference>
<evidence type="ECO:0000256" key="1">
    <source>
        <dbReference type="ARBA" id="ARBA00011012"/>
    </source>
</evidence>
<dbReference type="AlphaFoldDB" id="A0A0A8KZG0"/>
<name>A0A0A8KZG0_9SACH</name>
<sequence length="364" mass="41816">MAFWWKKSPKTPSDYVKHLIEQLDKLESSPTVSDNRKKAQDECGRQIAGTKHFLLKETDPVPTQEALDELYYSIYQSDLFFTLLHSFSNLDFEARKDVAMIYCICLGRSKDNKLPTVDYLLAKPKFMSILLRTSETCITKPGGSDIFLTASGMILETIKQEQLCRIIIRDPQIWKYFDFTRLGSFEISSSSLQVLTELFTAHPKLVSTEFFSNEENLNRFIDKINKLMAHGNYVTKRQSVKLLGTLIFNRINKNLMTTYINSSDNVKLVMILLSDRSKNLQLESFNIFKVVVANPRKSKPVLDVLVKNRDKLLNFFEQFGVDNKDSTFLDEKEFIVEQIEALPRIVAANGEYALGTSPQKNLVM</sequence>
<dbReference type="Proteomes" id="UP000031516">
    <property type="component" value="Unassembled WGS sequence"/>
</dbReference>
<dbReference type="GO" id="GO:0035556">
    <property type="term" value="P:intracellular signal transduction"/>
    <property type="evidence" value="ECO:0007669"/>
    <property type="project" value="TreeGrafter"/>
</dbReference>
<evidence type="ECO:0000313" key="2">
    <source>
        <dbReference type="EMBL" id="CDO92130.1"/>
    </source>
</evidence>
<dbReference type="EMBL" id="CCBQ010000012">
    <property type="protein sequence ID" value="CDO92130.1"/>
    <property type="molecule type" value="Genomic_DNA"/>
</dbReference>
<dbReference type="GO" id="GO:0043539">
    <property type="term" value="F:protein serine/threonine kinase activator activity"/>
    <property type="evidence" value="ECO:0007669"/>
    <property type="project" value="TreeGrafter"/>
</dbReference>